<accession>A0ACC2WTZ2</accession>
<sequence>MSGALADRPSPNCEGTGLLGFYSRGLWGTEPEPISWPYDVLDPYDSGLIPQTHQRNGPEREAQTGSAQGSYAGEFPPDFGCALDDVSQGELDTSDESSLAEIVGGKSTKTPSTPVFGRPPTYGAPGATAKGVGSLLRDKSSEV</sequence>
<proteinExistence type="predicted"/>
<keyword evidence="2" id="KW-1185">Reference proteome</keyword>
<gene>
    <name evidence="1" type="ORF">QFC20_001107</name>
</gene>
<comment type="caution">
    <text evidence="1">The sequence shown here is derived from an EMBL/GenBank/DDBJ whole genome shotgun (WGS) entry which is preliminary data.</text>
</comment>
<dbReference type="Proteomes" id="UP001230649">
    <property type="component" value="Unassembled WGS sequence"/>
</dbReference>
<evidence type="ECO:0000313" key="2">
    <source>
        <dbReference type="Proteomes" id="UP001230649"/>
    </source>
</evidence>
<organism evidence="1 2">
    <name type="scientific">Naganishia adeliensis</name>
    <dbReference type="NCBI Taxonomy" id="92952"/>
    <lineage>
        <taxon>Eukaryota</taxon>
        <taxon>Fungi</taxon>
        <taxon>Dikarya</taxon>
        <taxon>Basidiomycota</taxon>
        <taxon>Agaricomycotina</taxon>
        <taxon>Tremellomycetes</taxon>
        <taxon>Filobasidiales</taxon>
        <taxon>Filobasidiaceae</taxon>
        <taxon>Naganishia</taxon>
    </lineage>
</organism>
<name>A0ACC2WTZ2_9TREE</name>
<protein>
    <submittedName>
        <fullName evidence="1">Uncharacterized protein</fullName>
    </submittedName>
</protein>
<evidence type="ECO:0000313" key="1">
    <source>
        <dbReference type="EMBL" id="KAJ9115240.1"/>
    </source>
</evidence>
<dbReference type="EMBL" id="JASBWS010000006">
    <property type="protein sequence ID" value="KAJ9115240.1"/>
    <property type="molecule type" value="Genomic_DNA"/>
</dbReference>
<reference evidence="1" key="1">
    <citation type="submission" date="2023-04" db="EMBL/GenBank/DDBJ databases">
        <title>Draft Genome sequencing of Naganishia species isolated from polar environments using Oxford Nanopore Technology.</title>
        <authorList>
            <person name="Leo P."/>
            <person name="Venkateswaran K."/>
        </authorList>
    </citation>
    <scope>NUCLEOTIDE SEQUENCE</scope>
    <source>
        <strain evidence="1">MNA-CCFEE 5262</strain>
    </source>
</reference>